<feature type="non-terminal residue" evidence="1">
    <location>
        <position position="1"/>
    </location>
</feature>
<protein>
    <submittedName>
        <fullName evidence="1">Uncharacterized protein</fullName>
    </submittedName>
</protein>
<organism evidence="1 3">
    <name type="scientific">Rotaria magnacalcarata</name>
    <dbReference type="NCBI Taxonomy" id="392030"/>
    <lineage>
        <taxon>Eukaryota</taxon>
        <taxon>Metazoa</taxon>
        <taxon>Spiralia</taxon>
        <taxon>Gnathifera</taxon>
        <taxon>Rotifera</taxon>
        <taxon>Eurotatoria</taxon>
        <taxon>Bdelloidea</taxon>
        <taxon>Philodinida</taxon>
        <taxon>Philodinidae</taxon>
        <taxon>Rotaria</taxon>
    </lineage>
</organism>
<evidence type="ECO:0000313" key="3">
    <source>
        <dbReference type="Proteomes" id="UP000676336"/>
    </source>
</evidence>
<name>A0A8S2YNV9_9BILA</name>
<reference evidence="1" key="1">
    <citation type="submission" date="2021-02" db="EMBL/GenBank/DDBJ databases">
        <authorList>
            <person name="Nowell W R."/>
        </authorList>
    </citation>
    <scope>NUCLEOTIDE SEQUENCE</scope>
</reference>
<dbReference type="EMBL" id="CAJOBI010148217">
    <property type="protein sequence ID" value="CAF4799146.1"/>
    <property type="molecule type" value="Genomic_DNA"/>
</dbReference>
<evidence type="ECO:0000313" key="1">
    <source>
        <dbReference type="EMBL" id="CAF4557220.1"/>
    </source>
</evidence>
<accession>A0A8S2YNV9</accession>
<gene>
    <name evidence="1" type="ORF">SMN809_LOCUS37287</name>
    <name evidence="2" type="ORF">SMN809_LOCUS47099</name>
</gene>
<dbReference type="EMBL" id="CAJOBI010094308">
    <property type="protein sequence ID" value="CAF4557220.1"/>
    <property type="molecule type" value="Genomic_DNA"/>
</dbReference>
<proteinExistence type="predicted"/>
<evidence type="ECO:0000313" key="2">
    <source>
        <dbReference type="EMBL" id="CAF4799146.1"/>
    </source>
</evidence>
<comment type="caution">
    <text evidence="1">The sequence shown here is derived from an EMBL/GenBank/DDBJ whole genome shotgun (WGS) entry which is preliminary data.</text>
</comment>
<sequence length="63" mass="7037">DLTTHVRQQTSHDIILENPLPNKVTFQGQCSHPDILLPPEQVSIPANSQVNKYLLIYSSGQLV</sequence>
<dbReference type="AlphaFoldDB" id="A0A8S2YNV9"/>
<dbReference type="Proteomes" id="UP000676336">
    <property type="component" value="Unassembled WGS sequence"/>
</dbReference>